<name>A0A8H4T9W7_9HYPO</name>
<sequence length="235" mass="27463">MSDQSLPFRNTGLMSGLRREYKQRVANLSEDVAQAYELRVKVDRANREFKEGFGRNIDELLLHHSDIIKNSDAVKTGDSLLLTEGDIAALYNKLGNKVIPEQWYEYVLEIIRKNEKLKAQEKATREKHYELYHQEGRPHMTRDNGSYTRRMDWYAKRLFRPQDTTEDGPLPVKIVKRLEFLKDGEADISESDFELDLSARTYVPIDALRPGVESKDPSLCLWIERMYGYEDLRDS</sequence>
<accession>A0A8H4T9W7</accession>
<dbReference type="EMBL" id="JABFAI010000133">
    <property type="protein sequence ID" value="KAF4953787.1"/>
    <property type="molecule type" value="Genomic_DNA"/>
</dbReference>
<protein>
    <submittedName>
        <fullName evidence="1">Uncharacterized protein</fullName>
    </submittedName>
</protein>
<keyword evidence="2" id="KW-1185">Reference proteome</keyword>
<reference evidence="1" key="2">
    <citation type="submission" date="2020-05" db="EMBL/GenBank/DDBJ databases">
        <authorList>
            <person name="Kim H.-S."/>
            <person name="Proctor R.H."/>
            <person name="Brown D.W."/>
        </authorList>
    </citation>
    <scope>NUCLEOTIDE SEQUENCE</scope>
    <source>
        <strain evidence="1">NRRL 45417</strain>
    </source>
</reference>
<reference evidence="1" key="1">
    <citation type="journal article" date="2020" name="BMC Genomics">
        <title>Correction to: Identification and distribution of gene clusters required for synthesis of sphingolipid metabolism inhibitors in diverse species of the filamentous fungus Fusarium.</title>
        <authorList>
            <person name="Kim H.S."/>
            <person name="Lohmar J.M."/>
            <person name="Busman M."/>
            <person name="Brown D.W."/>
            <person name="Naumann T.A."/>
            <person name="Divon H.H."/>
            <person name="Lysoe E."/>
            <person name="Uhlig S."/>
            <person name="Proctor R.H."/>
        </authorList>
    </citation>
    <scope>NUCLEOTIDE SEQUENCE</scope>
    <source>
        <strain evidence="1">NRRL 45417</strain>
    </source>
</reference>
<gene>
    <name evidence="1" type="ORF">FGADI_5780</name>
</gene>
<proteinExistence type="predicted"/>
<comment type="caution">
    <text evidence="1">The sequence shown here is derived from an EMBL/GenBank/DDBJ whole genome shotgun (WGS) entry which is preliminary data.</text>
</comment>
<organism evidence="1 2">
    <name type="scientific">Fusarium gaditjirri</name>
    <dbReference type="NCBI Taxonomy" id="282569"/>
    <lineage>
        <taxon>Eukaryota</taxon>
        <taxon>Fungi</taxon>
        <taxon>Dikarya</taxon>
        <taxon>Ascomycota</taxon>
        <taxon>Pezizomycotina</taxon>
        <taxon>Sordariomycetes</taxon>
        <taxon>Hypocreomycetidae</taxon>
        <taxon>Hypocreales</taxon>
        <taxon>Nectriaceae</taxon>
        <taxon>Fusarium</taxon>
        <taxon>Fusarium nisikadoi species complex</taxon>
    </lineage>
</organism>
<evidence type="ECO:0000313" key="2">
    <source>
        <dbReference type="Proteomes" id="UP000604273"/>
    </source>
</evidence>
<dbReference type="Proteomes" id="UP000604273">
    <property type="component" value="Unassembled WGS sequence"/>
</dbReference>
<dbReference type="OrthoDB" id="5016722at2759"/>
<evidence type="ECO:0000313" key="1">
    <source>
        <dbReference type="EMBL" id="KAF4953787.1"/>
    </source>
</evidence>
<dbReference type="AlphaFoldDB" id="A0A8H4T9W7"/>